<feature type="chain" id="PRO_5032984789" evidence="1">
    <location>
        <begin position="23"/>
        <end position="120"/>
    </location>
</feature>
<evidence type="ECO:0000313" key="2">
    <source>
        <dbReference type="EMBL" id="MBB6131543.1"/>
    </source>
</evidence>
<organism evidence="2 3">
    <name type="scientific">Mucilaginibacter lappiensis</name>
    <dbReference type="NCBI Taxonomy" id="354630"/>
    <lineage>
        <taxon>Bacteria</taxon>
        <taxon>Pseudomonadati</taxon>
        <taxon>Bacteroidota</taxon>
        <taxon>Sphingobacteriia</taxon>
        <taxon>Sphingobacteriales</taxon>
        <taxon>Sphingobacteriaceae</taxon>
        <taxon>Mucilaginibacter</taxon>
    </lineage>
</organism>
<feature type="signal peptide" evidence="1">
    <location>
        <begin position="1"/>
        <end position="22"/>
    </location>
</feature>
<reference evidence="2 3" key="1">
    <citation type="submission" date="2020-08" db="EMBL/GenBank/DDBJ databases">
        <title>Genomic Encyclopedia of Type Strains, Phase IV (KMG-V): Genome sequencing to study the core and pangenomes of soil and plant-associated prokaryotes.</title>
        <authorList>
            <person name="Whitman W."/>
        </authorList>
    </citation>
    <scope>NUCLEOTIDE SEQUENCE [LARGE SCALE GENOMIC DNA]</scope>
    <source>
        <strain evidence="2 3">MP601</strain>
    </source>
</reference>
<sequence length="120" mass="13990">MNINKKAILLFCVLALSFAACKHHTKFDRENWDYGDGLEFPNRDNMLDDLLKSYKLKGLKYQEVIHLLHRPQLSNTTEMVYDIDEISKKGKATYVKKLILSLKDSVVTDVKVYEHSDKKK</sequence>
<dbReference type="RefSeq" id="WP_183590012.1">
    <property type="nucleotide sequence ID" value="NZ_JACHCA010000026.1"/>
</dbReference>
<protein>
    <submittedName>
        <fullName evidence="2">Uncharacterized protein</fullName>
    </submittedName>
</protein>
<comment type="caution">
    <text evidence="2">The sequence shown here is derived from an EMBL/GenBank/DDBJ whole genome shotgun (WGS) entry which is preliminary data.</text>
</comment>
<dbReference type="Proteomes" id="UP000548326">
    <property type="component" value="Unassembled WGS sequence"/>
</dbReference>
<evidence type="ECO:0000313" key="3">
    <source>
        <dbReference type="Proteomes" id="UP000548326"/>
    </source>
</evidence>
<dbReference type="EMBL" id="JACHCA010000026">
    <property type="protein sequence ID" value="MBB6131543.1"/>
    <property type="molecule type" value="Genomic_DNA"/>
</dbReference>
<keyword evidence="1" id="KW-0732">Signal</keyword>
<proteinExistence type="predicted"/>
<dbReference type="AlphaFoldDB" id="A0A841JK30"/>
<dbReference type="PROSITE" id="PS51257">
    <property type="entry name" value="PROKAR_LIPOPROTEIN"/>
    <property type="match status" value="1"/>
</dbReference>
<gene>
    <name evidence="2" type="ORF">HDF22_005694</name>
</gene>
<name>A0A841JK30_9SPHI</name>
<accession>A0A841JK30</accession>
<evidence type="ECO:0000256" key="1">
    <source>
        <dbReference type="SAM" id="SignalP"/>
    </source>
</evidence>